<feature type="domain" description="VOC" evidence="1">
    <location>
        <begin position="5"/>
        <end position="127"/>
    </location>
</feature>
<dbReference type="Pfam" id="PF00903">
    <property type="entry name" value="Glyoxalase"/>
    <property type="match status" value="1"/>
</dbReference>
<dbReference type="InterPro" id="IPR037523">
    <property type="entry name" value="VOC_core"/>
</dbReference>
<protein>
    <submittedName>
        <fullName evidence="2">Glyoxalase</fullName>
    </submittedName>
</protein>
<dbReference type="CDD" id="cd07245">
    <property type="entry name" value="VOC_like"/>
    <property type="match status" value="1"/>
</dbReference>
<dbReference type="SUPFAM" id="SSF54593">
    <property type="entry name" value="Glyoxalase/Bleomycin resistance protein/Dihydroxybiphenyl dioxygenase"/>
    <property type="match status" value="1"/>
</dbReference>
<dbReference type="InterPro" id="IPR029068">
    <property type="entry name" value="Glyas_Bleomycin-R_OHBP_Dase"/>
</dbReference>
<dbReference type="PANTHER" id="PTHR46142:SF3">
    <property type="entry name" value="F18B13.24 PROTEIN"/>
    <property type="match status" value="1"/>
</dbReference>
<dbReference type="RefSeq" id="WP_132283907.1">
    <property type="nucleotide sequence ID" value="NZ_SKBM01000001.1"/>
</dbReference>
<name>A0A4R4DWF5_9PROT</name>
<dbReference type="PANTHER" id="PTHR46142">
    <property type="match status" value="1"/>
</dbReference>
<dbReference type="InterPro" id="IPR004360">
    <property type="entry name" value="Glyas_Fos-R_dOase_dom"/>
</dbReference>
<evidence type="ECO:0000313" key="2">
    <source>
        <dbReference type="EMBL" id="TCZ66871.1"/>
    </source>
</evidence>
<proteinExistence type="predicted"/>
<organism evidence="2 3">
    <name type="scientific">Roseicella aquatilis</name>
    <dbReference type="NCBI Taxonomy" id="2527868"/>
    <lineage>
        <taxon>Bacteria</taxon>
        <taxon>Pseudomonadati</taxon>
        <taxon>Pseudomonadota</taxon>
        <taxon>Alphaproteobacteria</taxon>
        <taxon>Acetobacterales</taxon>
        <taxon>Roseomonadaceae</taxon>
        <taxon>Roseicella</taxon>
    </lineage>
</organism>
<keyword evidence="3" id="KW-1185">Reference proteome</keyword>
<comment type="caution">
    <text evidence="2">The sequence shown here is derived from an EMBL/GenBank/DDBJ whole genome shotgun (WGS) entry which is preliminary data.</text>
</comment>
<evidence type="ECO:0000259" key="1">
    <source>
        <dbReference type="PROSITE" id="PS51819"/>
    </source>
</evidence>
<dbReference type="Proteomes" id="UP000295023">
    <property type="component" value="Unassembled WGS sequence"/>
</dbReference>
<gene>
    <name evidence="2" type="ORF">EXY23_01835</name>
</gene>
<dbReference type="OrthoDB" id="5243302at2"/>
<reference evidence="2 3" key="1">
    <citation type="submission" date="2019-03" db="EMBL/GenBank/DDBJ databases">
        <title>Paracraurococcus aquatilis NE82 genome sequence.</title>
        <authorList>
            <person name="Zhao Y."/>
            <person name="Du Z."/>
        </authorList>
    </citation>
    <scope>NUCLEOTIDE SEQUENCE [LARGE SCALE GENOMIC DNA]</scope>
    <source>
        <strain evidence="2 3">NE82</strain>
    </source>
</reference>
<dbReference type="EMBL" id="SKBM01000001">
    <property type="protein sequence ID" value="TCZ66871.1"/>
    <property type="molecule type" value="Genomic_DNA"/>
</dbReference>
<sequence length="135" mass="15303">MPLLGLNHYTIRPADLERTRGFYEEVLGLRVGDRPPLGFPGYWLYVGDTPTVHLIGPRRDDGHPPQREAGPTGLLDHIAFSCTGLAEMQQRLRQRGIEYRERVLPRDRQTQIFLRDPDGIAVELNYPAEETPTGA</sequence>
<dbReference type="AlphaFoldDB" id="A0A4R4DWF5"/>
<dbReference type="PROSITE" id="PS51819">
    <property type="entry name" value="VOC"/>
    <property type="match status" value="1"/>
</dbReference>
<dbReference type="Gene3D" id="3.10.180.10">
    <property type="entry name" value="2,3-Dihydroxybiphenyl 1,2-Dioxygenase, domain 1"/>
    <property type="match status" value="1"/>
</dbReference>
<accession>A0A4R4DWF5</accession>
<evidence type="ECO:0000313" key="3">
    <source>
        <dbReference type="Proteomes" id="UP000295023"/>
    </source>
</evidence>